<name>A0ACC1N6V6_9HYPO</name>
<reference evidence="1" key="1">
    <citation type="submission" date="2022-08" db="EMBL/GenBank/DDBJ databases">
        <title>Genome Sequence of Lecanicillium fungicola.</title>
        <authorList>
            <person name="Buettner E."/>
        </authorList>
    </citation>
    <scope>NUCLEOTIDE SEQUENCE</scope>
    <source>
        <strain evidence="1">Babe33</strain>
    </source>
</reference>
<dbReference type="EMBL" id="JANJQO010000803">
    <property type="protein sequence ID" value="KAJ2974644.1"/>
    <property type="molecule type" value="Genomic_DNA"/>
</dbReference>
<evidence type="ECO:0000313" key="2">
    <source>
        <dbReference type="Proteomes" id="UP001143910"/>
    </source>
</evidence>
<keyword evidence="2" id="KW-1185">Reference proteome</keyword>
<dbReference type="Proteomes" id="UP001143910">
    <property type="component" value="Unassembled WGS sequence"/>
</dbReference>
<accession>A0ACC1N6V6</accession>
<gene>
    <name evidence="1" type="ORF">NQ176_g5947</name>
</gene>
<evidence type="ECO:0000313" key="1">
    <source>
        <dbReference type="EMBL" id="KAJ2974644.1"/>
    </source>
</evidence>
<sequence>MVGRDSPHVQVPRKLDSSVALCGAVFIHIKAHLLFYDQVSNSIDPTCRVGHAQQGQNSQLAVTVAVLTHHGAHLATQTEPLQGALPHTLCRPAQPAIFRLQHIARAEREQQSPMHYVESVGNIGGNRVKQQDAARNPDKAHVKFSTELKGHAAPIEKVAFNPTKDAELCSVSSDGVVKFWDVRTKACFNEVTGLGDTFTLAWAPDGQTLVVGNKADMLYVLSPTQTTPLSSHQQPVQTNQVAFCWSGTKVFVTTAEGRTRILSYPSFEPLLHIHEGSGERQQQNEFKLSGHTSSCLTAELQPTARYLATGGSDSIIALWDTTDWLCTRTLTRMTGPVRSLSFTFDGSYIVAGSDEGNGLEISHVETGELVHTFKTAGSCHVVAWAPTRYCLAYSDLGILRIVGLDVDKK</sequence>
<comment type="caution">
    <text evidence="1">The sequence shown here is derived from an EMBL/GenBank/DDBJ whole genome shotgun (WGS) entry which is preliminary data.</text>
</comment>
<proteinExistence type="predicted"/>
<organism evidence="1 2">
    <name type="scientific">Zarea fungicola</name>
    <dbReference type="NCBI Taxonomy" id="93591"/>
    <lineage>
        <taxon>Eukaryota</taxon>
        <taxon>Fungi</taxon>
        <taxon>Dikarya</taxon>
        <taxon>Ascomycota</taxon>
        <taxon>Pezizomycotina</taxon>
        <taxon>Sordariomycetes</taxon>
        <taxon>Hypocreomycetidae</taxon>
        <taxon>Hypocreales</taxon>
        <taxon>Cordycipitaceae</taxon>
        <taxon>Zarea</taxon>
    </lineage>
</organism>
<protein>
    <submittedName>
        <fullName evidence="1">Uncharacterized protein</fullName>
    </submittedName>
</protein>